<name>A0A9Q0E088_9TELE</name>
<accession>A0A9Q0E088</accession>
<keyword evidence="3" id="KW-1185">Reference proteome</keyword>
<organism evidence="2 3">
    <name type="scientific">Muraenolepis orangiensis</name>
    <name type="common">Patagonian moray cod</name>
    <dbReference type="NCBI Taxonomy" id="630683"/>
    <lineage>
        <taxon>Eukaryota</taxon>
        <taxon>Metazoa</taxon>
        <taxon>Chordata</taxon>
        <taxon>Craniata</taxon>
        <taxon>Vertebrata</taxon>
        <taxon>Euteleostomi</taxon>
        <taxon>Actinopterygii</taxon>
        <taxon>Neopterygii</taxon>
        <taxon>Teleostei</taxon>
        <taxon>Neoteleostei</taxon>
        <taxon>Acanthomorphata</taxon>
        <taxon>Zeiogadaria</taxon>
        <taxon>Gadariae</taxon>
        <taxon>Gadiformes</taxon>
        <taxon>Muraenolepidoidei</taxon>
        <taxon>Muraenolepididae</taxon>
        <taxon>Muraenolepis</taxon>
    </lineage>
</organism>
<dbReference type="InterPro" id="IPR011992">
    <property type="entry name" value="EF-hand-dom_pair"/>
</dbReference>
<dbReference type="Gene3D" id="1.10.238.10">
    <property type="entry name" value="EF-hand"/>
    <property type="match status" value="1"/>
</dbReference>
<dbReference type="SUPFAM" id="SSF47473">
    <property type="entry name" value="EF-hand"/>
    <property type="match status" value="1"/>
</dbReference>
<sequence length="116" mass="13295">MDVPSLRRLFSACDVNKTGRIEYEDFTVVCRELHVPEHEIKTLFHKFDADRDGYINYSNFSSKFQEVSETLDLSSFGAAESSHHIQTCPWDEFLDRTDGAAPLLSDRQAMAPQHNL</sequence>
<comment type="caution">
    <text evidence="2">The sequence shown here is derived from an EMBL/GenBank/DDBJ whole genome shotgun (WGS) entry which is preliminary data.</text>
</comment>
<evidence type="ECO:0000313" key="2">
    <source>
        <dbReference type="EMBL" id="KAJ3596956.1"/>
    </source>
</evidence>
<feature type="domain" description="EF-hand" evidence="1">
    <location>
        <begin position="35"/>
        <end position="70"/>
    </location>
</feature>
<evidence type="ECO:0000259" key="1">
    <source>
        <dbReference type="PROSITE" id="PS50222"/>
    </source>
</evidence>
<dbReference type="OrthoDB" id="9879408at2759"/>
<dbReference type="SMART" id="SM00054">
    <property type="entry name" value="EFh"/>
    <property type="match status" value="2"/>
</dbReference>
<reference evidence="2" key="1">
    <citation type="submission" date="2022-07" db="EMBL/GenBank/DDBJ databases">
        <title>Chromosome-level genome of Muraenolepis orangiensis.</title>
        <authorList>
            <person name="Kim J."/>
        </authorList>
    </citation>
    <scope>NUCLEOTIDE SEQUENCE</scope>
    <source>
        <strain evidence="2">KU_S4_2022</strain>
        <tissue evidence="2">Muscle</tissue>
    </source>
</reference>
<dbReference type="Pfam" id="PF13499">
    <property type="entry name" value="EF-hand_7"/>
    <property type="match status" value="1"/>
</dbReference>
<dbReference type="AlphaFoldDB" id="A0A9Q0E088"/>
<dbReference type="CDD" id="cd00051">
    <property type="entry name" value="EFh"/>
    <property type="match status" value="1"/>
</dbReference>
<dbReference type="PROSITE" id="PS50222">
    <property type="entry name" value="EF_HAND_2"/>
    <property type="match status" value="1"/>
</dbReference>
<dbReference type="EMBL" id="JANIIK010000110">
    <property type="protein sequence ID" value="KAJ3596956.1"/>
    <property type="molecule type" value="Genomic_DNA"/>
</dbReference>
<proteinExistence type="predicted"/>
<protein>
    <recommendedName>
        <fullName evidence="1">EF-hand domain-containing protein</fullName>
    </recommendedName>
</protein>
<dbReference type="GO" id="GO:0005509">
    <property type="term" value="F:calcium ion binding"/>
    <property type="evidence" value="ECO:0007669"/>
    <property type="project" value="InterPro"/>
</dbReference>
<dbReference type="InterPro" id="IPR002048">
    <property type="entry name" value="EF_hand_dom"/>
</dbReference>
<evidence type="ECO:0000313" key="3">
    <source>
        <dbReference type="Proteomes" id="UP001148018"/>
    </source>
</evidence>
<dbReference type="Proteomes" id="UP001148018">
    <property type="component" value="Unassembled WGS sequence"/>
</dbReference>
<gene>
    <name evidence="2" type="ORF">NHX12_003356</name>
</gene>